<gene>
    <name evidence="2" type="ORF">BQ8794_110250</name>
</gene>
<organism evidence="2 3">
    <name type="scientific">Mesorhizobium prunaredense</name>
    <dbReference type="NCBI Taxonomy" id="1631249"/>
    <lineage>
        <taxon>Bacteria</taxon>
        <taxon>Pseudomonadati</taxon>
        <taxon>Pseudomonadota</taxon>
        <taxon>Alphaproteobacteria</taxon>
        <taxon>Hyphomicrobiales</taxon>
        <taxon>Phyllobacteriaceae</taxon>
        <taxon>Mesorhizobium</taxon>
    </lineage>
</organism>
<protein>
    <submittedName>
        <fullName evidence="2">Uncharacterized protein</fullName>
    </submittedName>
</protein>
<proteinExistence type="predicted"/>
<reference evidence="3" key="1">
    <citation type="submission" date="2017-01" db="EMBL/GenBank/DDBJ databases">
        <authorList>
            <person name="Brunel B."/>
        </authorList>
    </citation>
    <scope>NUCLEOTIDE SEQUENCE [LARGE SCALE GENOMIC DNA]</scope>
</reference>
<accession>A0A1R3V3X6</accession>
<feature type="region of interest" description="Disordered" evidence="1">
    <location>
        <begin position="54"/>
        <end position="77"/>
    </location>
</feature>
<evidence type="ECO:0000313" key="2">
    <source>
        <dbReference type="EMBL" id="SIT53444.1"/>
    </source>
</evidence>
<dbReference type="AlphaFoldDB" id="A0A1R3V3X6"/>
<dbReference type="EMBL" id="FTPD01000003">
    <property type="protein sequence ID" value="SIT53444.1"/>
    <property type="molecule type" value="Genomic_DNA"/>
</dbReference>
<evidence type="ECO:0000313" key="3">
    <source>
        <dbReference type="Proteomes" id="UP000188388"/>
    </source>
</evidence>
<sequence length="117" mass="12606">MRPLEKQIGVSQTRAAGHFASDALLQIVIAKPLHTLGSSPRAAFARHALDQLERGGQDGHCSQPDCGEAGDRRGSTGRTHCGCFEILKPAHRNACGLFQPVDVGNRQSHSSRAQQLR</sequence>
<keyword evidence="3" id="KW-1185">Reference proteome</keyword>
<name>A0A1R3V3X6_9HYPH</name>
<dbReference type="STRING" id="1631249.BQ8794_110250"/>
<dbReference type="Proteomes" id="UP000188388">
    <property type="component" value="Unassembled WGS sequence"/>
</dbReference>
<evidence type="ECO:0000256" key="1">
    <source>
        <dbReference type="SAM" id="MobiDB-lite"/>
    </source>
</evidence>